<evidence type="ECO:0000256" key="4">
    <source>
        <dbReference type="ARBA" id="ARBA00023125"/>
    </source>
</evidence>
<evidence type="ECO:0000256" key="3">
    <source>
        <dbReference type="ARBA" id="ARBA00022578"/>
    </source>
</evidence>
<dbReference type="eggNOG" id="COG3328">
    <property type="taxonomic scope" value="Bacteria"/>
</dbReference>
<gene>
    <name evidence="6" type="ORF">AJAP_14915</name>
</gene>
<keyword evidence="4" id="KW-0238">DNA-binding</keyword>
<name>A0A075UTN5_9PSEU</name>
<accession>A0A075UTN5</accession>
<evidence type="ECO:0000256" key="5">
    <source>
        <dbReference type="ARBA" id="ARBA00023172"/>
    </source>
</evidence>
<dbReference type="GO" id="GO:0006313">
    <property type="term" value="P:DNA transposition"/>
    <property type="evidence" value="ECO:0007669"/>
    <property type="project" value="InterPro"/>
</dbReference>
<keyword evidence="7" id="KW-1185">Reference proteome</keyword>
<proteinExistence type="inferred from homology"/>
<evidence type="ECO:0000256" key="2">
    <source>
        <dbReference type="ARBA" id="ARBA00010961"/>
    </source>
</evidence>
<dbReference type="KEGG" id="aja:AJAP_14915"/>
<dbReference type="EMBL" id="CP008953">
    <property type="protein sequence ID" value="AIG75859.1"/>
    <property type="molecule type" value="Genomic_DNA"/>
</dbReference>
<organism evidence="6 7">
    <name type="scientific">Amycolatopsis japonica</name>
    <dbReference type="NCBI Taxonomy" id="208439"/>
    <lineage>
        <taxon>Bacteria</taxon>
        <taxon>Bacillati</taxon>
        <taxon>Actinomycetota</taxon>
        <taxon>Actinomycetes</taxon>
        <taxon>Pseudonocardiales</taxon>
        <taxon>Pseudonocardiaceae</taxon>
        <taxon>Amycolatopsis</taxon>
        <taxon>Amycolatopsis japonica group</taxon>
    </lineage>
</organism>
<evidence type="ECO:0000313" key="7">
    <source>
        <dbReference type="Proteomes" id="UP000028492"/>
    </source>
</evidence>
<sequence length="50" mass="5434">MRFVSYSDRRKIAAALNPIYTTPAAEAARLELDTFAASALGNRYPAAVMT</sequence>
<keyword evidence="5" id="KW-0233">DNA recombination</keyword>
<dbReference type="Pfam" id="PF00872">
    <property type="entry name" value="Transposase_mut"/>
    <property type="match status" value="1"/>
</dbReference>
<protein>
    <submittedName>
        <fullName evidence="6">Uncharacterized protein</fullName>
    </submittedName>
</protein>
<keyword evidence="3" id="KW-0815">Transposition</keyword>
<dbReference type="GO" id="GO:0003677">
    <property type="term" value="F:DNA binding"/>
    <property type="evidence" value="ECO:0007669"/>
    <property type="project" value="UniProtKB-KW"/>
</dbReference>
<dbReference type="AlphaFoldDB" id="A0A075UTN5"/>
<evidence type="ECO:0000256" key="1">
    <source>
        <dbReference type="ARBA" id="ARBA00002190"/>
    </source>
</evidence>
<dbReference type="Proteomes" id="UP000028492">
    <property type="component" value="Chromosome"/>
</dbReference>
<dbReference type="HOGENOM" id="CLU_3113864_0_0_11"/>
<dbReference type="InterPro" id="IPR001207">
    <property type="entry name" value="Transposase_mutator"/>
</dbReference>
<dbReference type="GO" id="GO:0004803">
    <property type="term" value="F:transposase activity"/>
    <property type="evidence" value="ECO:0007669"/>
    <property type="project" value="InterPro"/>
</dbReference>
<comment type="function">
    <text evidence="1">Required for the transposition of the insertion element.</text>
</comment>
<reference evidence="6 7" key="1">
    <citation type="journal article" date="2014" name="J. Biotechnol.">
        <title>Complete genome sequence of the actinobacterium Amycolatopsis japonica MG417-CF17(T) (=DSM 44213T) producing (S,S)-N,N'-ethylenediaminedisuccinic acid.</title>
        <authorList>
            <person name="Stegmann E."/>
            <person name="Albersmeier A."/>
            <person name="Spohn M."/>
            <person name="Gert H."/>
            <person name="Weber T."/>
            <person name="Wohlleben W."/>
            <person name="Kalinowski J."/>
            <person name="Ruckert C."/>
        </authorList>
    </citation>
    <scope>NUCLEOTIDE SEQUENCE [LARGE SCALE GENOMIC DNA]</scope>
    <source>
        <strain evidence="7">MG417-CF17 (DSM 44213)</strain>
    </source>
</reference>
<evidence type="ECO:0000313" key="6">
    <source>
        <dbReference type="EMBL" id="AIG75859.1"/>
    </source>
</evidence>
<comment type="similarity">
    <text evidence="2">Belongs to the transposase mutator family.</text>
</comment>